<protein>
    <submittedName>
        <fullName evidence="2">Uncharacterized protein</fullName>
    </submittedName>
</protein>
<dbReference type="AlphaFoldDB" id="A0A1G6MGI2"/>
<evidence type="ECO:0000256" key="1">
    <source>
        <dbReference type="SAM" id="SignalP"/>
    </source>
</evidence>
<dbReference type="PROSITE" id="PS51257">
    <property type="entry name" value="PROKAR_LIPOPROTEIN"/>
    <property type="match status" value="1"/>
</dbReference>
<reference evidence="3" key="1">
    <citation type="submission" date="2016-09" db="EMBL/GenBank/DDBJ databases">
        <authorList>
            <person name="Varghese N."/>
            <person name="Submissions S."/>
        </authorList>
    </citation>
    <scope>NUCLEOTIDE SEQUENCE [LARGE SCALE GENOMIC DNA]</scope>
    <source>
        <strain evidence="3">ANC 3699</strain>
    </source>
</reference>
<dbReference type="RefSeq" id="WP_092620440.1">
    <property type="nucleotide sequence ID" value="NZ_FMYK01000007.1"/>
</dbReference>
<name>A0A1G6MGI2_9GAMM</name>
<keyword evidence="3" id="KW-1185">Reference proteome</keyword>
<sequence length="114" mass="12596">MKMIKLFIVGCVFSLLVACAKPLPQDKLNYVGEWHGLAMSLRITQDGSVAYYRQQGGADKSIKGPLKSFDGDNFVVGIGPVATTFVVSKPPYQEDGRWKMVVDGVELTKRSDHF</sequence>
<feature type="chain" id="PRO_5017327735" evidence="1">
    <location>
        <begin position="21"/>
        <end position="114"/>
    </location>
</feature>
<dbReference type="Proteomes" id="UP000242317">
    <property type="component" value="Unassembled WGS sequence"/>
</dbReference>
<dbReference type="OrthoDB" id="583175at2"/>
<feature type="signal peptide" evidence="1">
    <location>
        <begin position="1"/>
        <end position="20"/>
    </location>
</feature>
<evidence type="ECO:0000313" key="3">
    <source>
        <dbReference type="Proteomes" id="UP000242317"/>
    </source>
</evidence>
<organism evidence="2 3">
    <name type="scientific">Acinetobacter marinus</name>
    <dbReference type="NCBI Taxonomy" id="281375"/>
    <lineage>
        <taxon>Bacteria</taxon>
        <taxon>Pseudomonadati</taxon>
        <taxon>Pseudomonadota</taxon>
        <taxon>Gammaproteobacteria</taxon>
        <taxon>Moraxellales</taxon>
        <taxon>Moraxellaceae</taxon>
        <taxon>Acinetobacter</taxon>
    </lineage>
</organism>
<accession>A0A1G6MGI2</accession>
<keyword evidence="1" id="KW-0732">Signal</keyword>
<evidence type="ECO:0000313" key="2">
    <source>
        <dbReference type="EMBL" id="SDC54590.1"/>
    </source>
</evidence>
<gene>
    <name evidence="2" type="ORF">SAMN05421749_1073</name>
</gene>
<proteinExistence type="predicted"/>
<dbReference type="EMBL" id="FMYK01000007">
    <property type="protein sequence ID" value="SDC54590.1"/>
    <property type="molecule type" value="Genomic_DNA"/>
</dbReference>